<reference evidence="1 2" key="1">
    <citation type="submission" date="2014-04" db="EMBL/GenBank/DDBJ databases">
        <title>Evolutionary Origins and Diversification of the Mycorrhizal Mutualists.</title>
        <authorList>
            <consortium name="DOE Joint Genome Institute"/>
            <consortium name="Mycorrhizal Genomics Consortium"/>
            <person name="Kohler A."/>
            <person name="Kuo A."/>
            <person name="Nagy L.G."/>
            <person name="Floudas D."/>
            <person name="Copeland A."/>
            <person name="Barry K.W."/>
            <person name="Cichocki N."/>
            <person name="Veneault-Fourrey C."/>
            <person name="LaButti K."/>
            <person name="Lindquist E.A."/>
            <person name="Lipzen A."/>
            <person name="Lundell T."/>
            <person name="Morin E."/>
            <person name="Murat C."/>
            <person name="Riley R."/>
            <person name="Ohm R."/>
            <person name="Sun H."/>
            <person name="Tunlid A."/>
            <person name="Henrissat B."/>
            <person name="Grigoriev I.V."/>
            <person name="Hibbett D.S."/>
            <person name="Martin F."/>
        </authorList>
    </citation>
    <scope>NUCLEOTIDE SEQUENCE [LARGE SCALE GENOMIC DNA]</scope>
    <source>
        <strain evidence="1 2">Koide BX008</strain>
    </source>
</reference>
<sequence>MGCIDELRCSFSQPSSHAFVHCGDRLAASRPRPSVPRNECCLVLEHPDYLVLQNKYISPAGKQPNALSIVIFSLAHSICNTQVQGALCSDNPAHLNLPFETTLQLWILG</sequence>
<gene>
    <name evidence="1" type="ORF">M378DRAFT_169366</name>
</gene>
<dbReference type="EMBL" id="KN818316">
    <property type="protein sequence ID" value="KIL59419.1"/>
    <property type="molecule type" value="Genomic_DNA"/>
</dbReference>
<protein>
    <submittedName>
        <fullName evidence="1">Uncharacterized protein</fullName>
    </submittedName>
</protein>
<proteinExistence type="predicted"/>
<name>A0A0C2SZ34_AMAMK</name>
<accession>A0A0C2SZ34</accession>
<evidence type="ECO:0000313" key="2">
    <source>
        <dbReference type="Proteomes" id="UP000054549"/>
    </source>
</evidence>
<organism evidence="1 2">
    <name type="scientific">Amanita muscaria (strain Koide BX008)</name>
    <dbReference type="NCBI Taxonomy" id="946122"/>
    <lineage>
        <taxon>Eukaryota</taxon>
        <taxon>Fungi</taxon>
        <taxon>Dikarya</taxon>
        <taxon>Basidiomycota</taxon>
        <taxon>Agaricomycotina</taxon>
        <taxon>Agaricomycetes</taxon>
        <taxon>Agaricomycetidae</taxon>
        <taxon>Agaricales</taxon>
        <taxon>Pluteineae</taxon>
        <taxon>Amanitaceae</taxon>
        <taxon>Amanita</taxon>
    </lineage>
</organism>
<dbReference type="Proteomes" id="UP000054549">
    <property type="component" value="Unassembled WGS sequence"/>
</dbReference>
<keyword evidence="2" id="KW-1185">Reference proteome</keyword>
<dbReference type="InParanoid" id="A0A0C2SZ34"/>
<evidence type="ECO:0000313" key="1">
    <source>
        <dbReference type="EMBL" id="KIL59419.1"/>
    </source>
</evidence>
<dbReference type="AlphaFoldDB" id="A0A0C2SZ34"/>
<dbReference type="HOGENOM" id="CLU_2183284_0_0_1"/>